<protein>
    <submittedName>
        <fullName evidence="2">Uncharacterized protein</fullName>
    </submittedName>
</protein>
<feature type="compositionally biased region" description="Polar residues" evidence="1">
    <location>
        <begin position="9"/>
        <end position="23"/>
    </location>
</feature>
<gene>
    <name evidence="2" type="ORF">CDD81_6269</name>
</gene>
<proteinExistence type="predicted"/>
<evidence type="ECO:0000313" key="3">
    <source>
        <dbReference type="Proteomes" id="UP000226192"/>
    </source>
</evidence>
<name>A0A2C5XHT0_9HYPO</name>
<dbReference type="EMBL" id="NJET01000056">
    <property type="protein sequence ID" value="PHH63118.1"/>
    <property type="molecule type" value="Genomic_DNA"/>
</dbReference>
<evidence type="ECO:0000313" key="2">
    <source>
        <dbReference type="EMBL" id="PHH63118.1"/>
    </source>
</evidence>
<keyword evidence="3" id="KW-1185">Reference proteome</keyword>
<evidence type="ECO:0000256" key="1">
    <source>
        <dbReference type="SAM" id="MobiDB-lite"/>
    </source>
</evidence>
<organism evidence="2 3">
    <name type="scientific">Ophiocordyceps australis</name>
    <dbReference type="NCBI Taxonomy" id="1399860"/>
    <lineage>
        <taxon>Eukaryota</taxon>
        <taxon>Fungi</taxon>
        <taxon>Dikarya</taxon>
        <taxon>Ascomycota</taxon>
        <taxon>Pezizomycotina</taxon>
        <taxon>Sordariomycetes</taxon>
        <taxon>Hypocreomycetidae</taxon>
        <taxon>Hypocreales</taxon>
        <taxon>Ophiocordycipitaceae</taxon>
        <taxon>Ophiocordyceps</taxon>
    </lineage>
</organism>
<feature type="compositionally biased region" description="Basic and acidic residues" evidence="1">
    <location>
        <begin position="35"/>
        <end position="53"/>
    </location>
</feature>
<sequence length="120" mass="12780">MTKTTTKTAQSSTWGDDQGSSSDLEPLSSLVTDPATKRPAVDRKDGADARSRSPDTLGRRAAQHRSAPRSVASGFFTIGNKDEGDDLWLADGTEELEAVSVRTADKCLDNVPVIDLTAES</sequence>
<reference evidence="2 3" key="1">
    <citation type="submission" date="2017-06" db="EMBL/GenBank/DDBJ databases">
        <title>Ant-infecting Ophiocordyceps genomes reveal a high diversity of potential behavioral manipulation genes and a possible major role for enterotoxins.</title>
        <authorList>
            <person name="De Bekker C."/>
            <person name="Evans H.C."/>
            <person name="Brachmann A."/>
            <person name="Hughes D.P."/>
        </authorList>
    </citation>
    <scope>NUCLEOTIDE SEQUENCE [LARGE SCALE GENOMIC DNA]</scope>
    <source>
        <strain evidence="2 3">Map64</strain>
    </source>
</reference>
<dbReference type="AlphaFoldDB" id="A0A2C5XHT0"/>
<accession>A0A2C5XHT0</accession>
<dbReference type="Proteomes" id="UP000226192">
    <property type="component" value="Unassembled WGS sequence"/>
</dbReference>
<comment type="caution">
    <text evidence="2">The sequence shown here is derived from an EMBL/GenBank/DDBJ whole genome shotgun (WGS) entry which is preliminary data.</text>
</comment>
<feature type="region of interest" description="Disordered" evidence="1">
    <location>
        <begin position="1"/>
        <end position="81"/>
    </location>
</feature>